<dbReference type="InterPro" id="IPR036412">
    <property type="entry name" value="HAD-like_sf"/>
</dbReference>
<dbReference type="InterPro" id="IPR003337">
    <property type="entry name" value="Trehalose_PPase"/>
</dbReference>
<dbReference type="EMBL" id="KI517464">
    <property type="protein sequence ID" value="ESQ43426.1"/>
    <property type="molecule type" value="Genomic_DNA"/>
</dbReference>
<dbReference type="GO" id="GO:0005992">
    <property type="term" value="P:trehalose biosynthetic process"/>
    <property type="evidence" value="ECO:0007669"/>
    <property type="project" value="UniProtKB-UniPathway"/>
</dbReference>
<dbReference type="KEGG" id="eus:EUTSA_v10013801mg"/>
<keyword evidence="11" id="KW-1185">Reference proteome</keyword>
<dbReference type="SUPFAM" id="SSF56784">
    <property type="entry name" value="HAD-like"/>
    <property type="match status" value="1"/>
</dbReference>
<comment type="function">
    <text evidence="7">Removes the phosphate from trehalose 6-phosphate to produce free trehalose. Trehalose accumulation in plant may improve abiotic stress tolerance.</text>
</comment>
<dbReference type="Gene3D" id="3.30.70.1020">
    <property type="entry name" value="Trehalose-6-phosphate phosphatase related protein, domain 2"/>
    <property type="match status" value="1"/>
</dbReference>
<dbReference type="InterPro" id="IPR023214">
    <property type="entry name" value="HAD_sf"/>
</dbReference>
<evidence type="ECO:0000256" key="9">
    <source>
        <dbReference type="SAM" id="MobiDB-lite"/>
    </source>
</evidence>
<keyword evidence="5 8" id="KW-0378">Hydrolase</keyword>
<dbReference type="Gramene" id="ESQ43426">
    <property type="protein sequence ID" value="ESQ43426"/>
    <property type="gene ID" value="EUTSA_v10013801mg"/>
</dbReference>
<dbReference type="NCBIfam" id="TIGR01484">
    <property type="entry name" value="HAD-SF-IIB"/>
    <property type="match status" value="1"/>
</dbReference>
<evidence type="ECO:0000256" key="3">
    <source>
        <dbReference type="ARBA" id="ARBA00005199"/>
    </source>
</evidence>
<evidence type="ECO:0000256" key="8">
    <source>
        <dbReference type="RuleBase" id="RU361117"/>
    </source>
</evidence>
<accession>V4NBV8</accession>
<evidence type="ECO:0000256" key="5">
    <source>
        <dbReference type="ARBA" id="ARBA00022801"/>
    </source>
</evidence>
<evidence type="ECO:0000313" key="11">
    <source>
        <dbReference type="Proteomes" id="UP000030689"/>
    </source>
</evidence>
<evidence type="ECO:0000256" key="7">
    <source>
        <dbReference type="ARBA" id="ARBA00025274"/>
    </source>
</evidence>
<organism evidence="10 11">
    <name type="scientific">Eutrema salsugineum</name>
    <name type="common">Saltwater cress</name>
    <name type="synonym">Sisymbrium salsugineum</name>
    <dbReference type="NCBI Taxonomy" id="72664"/>
    <lineage>
        <taxon>Eukaryota</taxon>
        <taxon>Viridiplantae</taxon>
        <taxon>Streptophyta</taxon>
        <taxon>Embryophyta</taxon>
        <taxon>Tracheophyta</taxon>
        <taxon>Spermatophyta</taxon>
        <taxon>Magnoliopsida</taxon>
        <taxon>eudicotyledons</taxon>
        <taxon>Gunneridae</taxon>
        <taxon>Pentapetalae</taxon>
        <taxon>rosids</taxon>
        <taxon>malvids</taxon>
        <taxon>Brassicales</taxon>
        <taxon>Brassicaceae</taxon>
        <taxon>Eutremeae</taxon>
        <taxon>Eutrema</taxon>
    </lineage>
</organism>
<dbReference type="AlphaFoldDB" id="V4NBV8"/>
<dbReference type="GO" id="GO:0004805">
    <property type="term" value="F:trehalose-phosphatase activity"/>
    <property type="evidence" value="ECO:0007669"/>
    <property type="project" value="UniProtKB-EC"/>
</dbReference>
<dbReference type="Gene3D" id="3.40.50.1000">
    <property type="entry name" value="HAD superfamily/HAD-like"/>
    <property type="match status" value="1"/>
</dbReference>
<evidence type="ECO:0000256" key="1">
    <source>
        <dbReference type="ARBA" id="ARBA00000500"/>
    </source>
</evidence>
<protein>
    <recommendedName>
        <fullName evidence="8">Trehalose 6-phosphate phosphatase</fullName>
        <ecNumber evidence="8">3.1.3.12</ecNumber>
    </recommendedName>
</protein>
<reference evidence="10 11" key="1">
    <citation type="journal article" date="2013" name="Front. Plant Sci.">
        <title>The Reference Genome of the Halophytic Plant Eutrema salsugineum.</title>
        <authorList>
            <person name="Yang R."/>
            <person name="Jarvis D.E."/>
            <person name="Chen H."/>
            <person name="Beilstein M.A."/>
            <person name="Grimwood J."/>
            <person name="Jenkins J."/>
            <person name="Shu S."/>
            <person name="Prochnik S."/>
            <person name="Xin M."/>
            <person name="Ma C."/>
            <person name="Schmutz J."/>
            <person name="Wing R.A."/>
            <person name="Mitchell-Olds T."/>
            <person name="Schumaker K.S."/>
            <person name="Wang X."/>
        </authorList>
    </citation>
    <scope>NUCLEOTIDE SEQUENCE [LARGE SCALE GENOMIC DNA]</scope>
</reference>
<dbReference type="NCBIfam" id="TIGR00685">
    <property type="entry name" value="T6PP"/>
    <property type="match status" value="1"/>
</dbReference>
<dbReference type="PANTHER" id="PTHR43768">
    <property type="entry name" value="TREHALOSE 6-PHOSPHATE PHOSPHATASE"/>
    <property type="match status" value="1"/>
</dbReference>
<evidence type="ECO:0000313" key="10">
    <source>
        <dbReference type="EMBL" id="ESQ43426.1"/>
    </source>
</evidence>
<dbReference type="CDD" id="cd01627">
    <property type="entry name" value="HAD_TPP"/>
    <property type="match status" value="1"/>
</dbReference>
<dbReference type="EC" id="3.1.3.12" evidence="8"/>
<evidence type="ECO:0000256" key="6">
    <source>
        <dbReference type="ARBA" id="ARBA00023016"/>
    </source>
</evidence>
<gene>
    <name evidence="10" type="ORF">EUTSA_v10013801mg</name>
</gene>
<dbReference type="FunFam" id="3.30.70.1020:FF:000004">
    <property type="entry name" value="Trehalose 6-phosphate phosphatase"/>
    <property type="match status" value="1"/>
</dbReference>
<sequence length="365" mass="40813">MDIKSGHSSPVMTDSPPISNSRLTIRQNRLPYSSATAISQNNNLLLTVPRKKTGILDDVKSSGWLDAMKSSSPPPTILNKDNISSDATDMTYREWTQLKYPSALTTFEKIMSFAKGKRIALFLDYDGTLSPIVEEPDCAYMSSAMRTAVQNVAKYFPTAIISGRSRDKVYEFVGLSELYYAGSHGMDIMSPAGESLNHEQLSRTVSVNEKVLCSLVESTKDIKGAKVEDNKFCISVHYRNVEEKNWNLVAQCVDDVIRTYPKLRLTHGRKVLEIRPVIDWDKGKAVTFLLESLGLNNCEDVLPIYVGDDRTDEDAFKVLRDGPNHGYGVLVSAVPKDTNAFYSLRDPSEVMEFLKSLVTWKRSMG</sequence>
<comment type="pathway">
    <text evidence="3 8">Glycan biosynthesis; trehalose biosynthesis.</text>
</comment>
<dbReference type="PANTHER" id="PTHR43768:SF27">
    <property type="entry name" value="TREHALOSE-PHOSPHATE PHOSPHATASE A"/>
    <property type="match status" value="1"/>
</dbReference>
<dbReference type="FunFam" id="3.40.50.1000:FF:000073">
    <property type="entry name" value="Trehalose 6-phosphate phosphatase"/>
    <property type="match status" value="1"/>
</dbReference>
<dbReference type="UniPathway" id="UPA00299"/>
<comment type="similarity">
    <text evidence="4 8">Belongs to the trehalose phosphatase family.</text>
</comment>
<dbReference type="InterPro" id="IPR006379">
    <property type="entry name" value="HAD-SF_hydro_IIB"/>
</dbReference>
<name>V4NBV8_EUTSA</name>
<comment type="catalytic activity">
    <reaction evidence="1 8">
        <text>alpha,alpha-trehalose 6-phosphate + H2O = alpha,alpha-trehalose + phosphate</text>
        <dbReference type="Rhea" id="RHEA:23420"/>
        <dbReference type="ChEBI" id="CHEBI:15377"/>
        <dbReference type="ChEBI" id="CHEBI:16551"/>
        <dbReference type="ChEBI" id="CHEBI:43474"/>
        <dbReference type="ChEBI" id="CHEBI:58429"/>
        <dbReference type="EC" id="3.1.3.12"/>
    </reaction>
</comment>
<feature type="region of interest" description="Disordered" evidence="9">
    <location>
        <begin position="1"/>
        <end position="21"/>
    </location>
</feature>
<keyword evidence="6" id="KW-0346">Stress response</keyword>
<comment type="cofactor">
    <cofactor evidence="2 8">
        <name>a divalent metal cation</name>
        <dbReference type="ChEBI" id="CHEBI:60240"/>
    </cofactor>
</comment>
<proteinExistence type="inferred from homology"/>
<dbReference type="Proteomes" id="UP000030689">
    <property type="component" value="Unassembled WGS sequence"/>
</dbReference>
<dbReference type="InterPro" id="IPR044651">
    <property type="entry name" value="OTSB-like"/>
</dbReference>
<evidence type="ECO:0000256" key="4">
    <source>
        <dbReference type="ARBA" id="ARBA00008770"/>
    </source>
</evidence>
<evidence type="ECO:0000256" key="2">
    <source>
        <dbReference type="ARBA" id="ARBA00001968"/>
    </source>
</evidence>
<dbReference type="Pfam" id="PF02358">
    <property type="entry name" value="Trehalose_PPase"/>
    <property type="match status" value="1"/>
</dbReference>